<proteinExistence type="predicted"/>
<keyword evidence="3" id="KW-1185">Reference proteome</keyword>
<evidence type="ECO:0000256" key="1">
    <source>
        <dbReference type="SAM" id="SignalP"/>
    </source>
</evidence>
<evidence type="ECO:0000313" key="3">
    <source>
        <dbReference type="Proteomes" id="UP000799423"/>
    </source>
</evidence>
<feature type="signal peptide" evidence="1">
    <location>
        <begin position="1"/>
        <end position="26"/>
    </location>
</feature>
<gene>
    <name evidence="2" type="ORF">T440DRAFT_171756</name>
</gene>
<protein>
    <recommendedName>
        <fullName evidence="4">Secreted protein</fullName>
    </recommendedName>
</protein>
<feature type="chain" id="PRO_5025485298" description="Secreted protein" evidence="1">
    <location>
        <begin position="27"/>
        <end position="75"/>
    </location>
</feature>
<evidence type="ECO:0008006" key="4">
    <source>
        <dbReference type="Google" id="ProtNLM"/>
    </source>
</evidence>
<evidence type="ECO:0000313" key="2">
    <source>
        <dbReference type="EMBL" id="KAF2848429.1"/>
    </source>
</evidence>
<reference evidence="2" key="1">
    <citation type="submission" date="2020-01" db="EMBL/GenBank/DDBJ databases">
        <authorList>
            <consortium name="DOE Joint Genome Institute"/>
            <person name="Haridas S."/>
            <person name="Albert R."/>
            <person name="Binder M."/>
            <person name="Bloem J."/>
            <person name="Labutti K."/>
            <person name="Salamov A."/>
            <person name="Andreopoulos B."/>
            <person name="Baker S.E."/>
            <person name="Barry K."/>
            <person name="Bills G."/>
            <person name="Bluhm B.H."/>
            <person name="Cannon C."/>
            <person name="Castanera R."/>
            <person name="Culley D.E."/>
            <person name="Daum C."/>
            <person name="Ezra D."/>
            <person name="Gonzalez J.B."/>
            <person name="Henrissat B."/>
            <person name="Kuo A."/>
            <person name="Liang C."/>
            <person name="Lipzen A."/>
            <person name="Lutzoni F."/>
            <person name="Magnuson J."/>
            <person name="Mondo S."/>
            <person name="Nolan M."/>
            <person name="Ohm R."/>
            <person name="Pangilinan J."/>
            <person name="Park H.-J."/>
            <person name="Ramirez L."/>
            <person name="Alfaro M."/>
            <person name="Sun H."/>
            <person name="Tritt A."/>
            <person name="Yoshinaga Y."/>
            <person name="Zwiers L.-H."/>
            <person name="Turgeon B.G."/>
            <person name="Goodwin S.B."/>
            <person name="Spatafora J.W."/>
            <person name="Crous P.W."/>
            <person name="Grigoriev I.V."/>
        </authorList>
    </citation>
    <scope>NUCLEOTIDE SEQUENCE</scope>
    <source>
        <strain evidence="2">IPT5</strain>
    </source>
</reference>
<accession>A0A6A7B266</accession>
<name>A0A6A7B266_9PLEO</name>
<dbReference type="EMBL" id="MU006318">
    <property type="protein sequence ID" value="KAF2848429.1"/>
    <property type="molecule type" value="Genomic_DNA"/>
</dbReference>
<dbReference type="AlphaFoldDB" id="A0A6A7B266"/>
<dbReference type="Proteomes" id="UP000799423">
    <property type="component" value="Unassembled WGS sequence"/>
</dbReference>
<sequence length="75" mass="8379">MIRRAPRLLNSELLRGWLSFLWLTHCQRLAPRCFCGISRHISINNVGGQLLIRGAALSIDLTARPQDIVVAIGQT</sequence>
<organism evidence="2 3">
    <name type="scientific">Plenodomus tracheiphilus IPT5</name>
    <dbReference type="NCBI Taxonomy" id="1408161"/>
    <lineage>
        <taxon>Eukaryota</taxon>
        <taxon>Fungi</taxon>
        <taxon>Dikarya</taxon>
        <taxon>Ascomycota</taxon>
        <taxon>Pezizomycotina</taxon>
        <taxon>Dothideomycetes</taxon>
        <taxon>Pleosporomycetidae</taxon>
        <taxon>Pleosporales</taxon>
        <taxon>Pleosporineae</taxon>
        <taxon>Leptosphaeriaceae</taxon>
        <taxon>Plenodomus</taxon>
    </lineage>
</organism>
<keyword evidence="1" id="KW-0732">Signal</keyword>